<protein>
    <submittedName>
        <fullName evidence="2">Uncharacterized protein</fullName>
    </submittedName>
</protein>
<keyword evidence="3" id="KW-1185">Reference proteome</keyword>
<evidence type="ECO:0000313" key="3">
    <source>
        <dbReference type="Proteomes" id="UP000184368"/>
    </source>
</evidence>
<dbReference type="RefSeq" id="WP_073044879.1">
    <property type="nucleotide sequence ID" value="NZ_FQUO01000012.1"/>
</dbReference>
<feature type="region of interest" description="Disordered" evidence="1">
    <location>
        <begin position="25"/>
        <end position="69"/>
    </location>
</feature>
<feature type="compositionally biased region" description="Basic and acidic residues" evidence="1">
    <location>
        <begin position="58"/>
        <end position="69"/>
    </location>
</feature>
<feature type="region of interest" description="Disordered" evidence="1">
    <location>
        <begin position="1"/>
        <end position="20"/>
    </location>
</feature>
<dbReference type="AlphaFoldDB" id="A0A1M5EFB3"/>
<sequence length="69" mass="7809">MKERRNGKEPNLVAIDPLNYTNDPSGVFVQNLPQQERSPGVPGRWSDAIGQKAPSPVRRMDYPRDPHRA</sequence>
<accession>A0A1M5EFB3</accession>
<reference evidence="2 3" key="1">
    <citation type="submission" date="2016-11" db="EMBL/GenBank/DDBJ databases">
        <authorList>
            <person name="Jaros S."/>
            <person name="Januszkiewicz K."/>
            <person name="Wedrychowicz H."/>
        </authorList>
    </citation>
    <scope>NUCLEOTIDE SEQUENCE [LARGE SCALE GENOMIC DNA]</scope>
    <source>
        <strain evidence="2 3">DSM 26897</strain>
    </source>
</reference>
<evidence type="ECO:0000313" key="2">
    <source>
        <dbReference type="EMBL" id="SHF77983.1"/>
    </source>
</evidence>
<name>A0A1M5EFB3_9BACT</name>
<dbReference type="EMBL" id="FQUO01000012">
    <property type="protein sequence ID" value="SHF77983.1"/>
    <property type="molecule type" value="Genomic_DNA"/>
</dbReference>
<gene>
    <name evidence="2" type="ORF">SAMN05444008_11226</name>
</gene>
<proteinExistence type="predicted"/>
<organism evidence="2 3">
    <name type="scientific">Cnuella takakiae</name>
    <dbReference type="NCBI Taxonomy" id="1302690"/>
    <lineage>
        <taxon>Bacteria</taxon>
        <taxon>Pseudomonadati</taxon>
        <taxon>Bacteroidota</taxon>
        <taxon>Chitinophagia</taxon>
        <taxon>Chitinophagales</taxon>
        <taxon>Chitinophagaceae</taxon>
        <taxon>Cnuella</taxon>
    </lineage>
</organism>
<dbReference type="Proteomes" id="UP000184368">
    <property type="component" value="Unassembled WGS sequence"/>
</dbReference>
<evidence type="ECO:0000256" key="1">
    <source>
        <dbReference type="SAM" id="MobiDB-lite"/>
    </source>
</evidence>